<dbReference type="Pfam" id="PF00753">
    <property type="entry name" value="Lactamase_B"/>
    <property type="match status" value="1"/>
</dbReference>
<dbReference type="AlphaFoldDB" id="A0A127ZD53"/>
<feature type="domain" description="Metallo-beta-lactamase" evidence="6">
    <location>
        <begin position="68"/>
        <end position="282"/>
    </location>
</feature>
<dbReference type="Gene3D" id="3.60.15.10">
    <property type="entry name" value="Ribonuclease Z/Hydroxyacylglutathione hydrolase-like"/>
    <property type="match status" value="1"/>
</dbReference>
<dbReference type="EMBL" id="LK056664">
    <property type="protein sequence ID" value="CDU24048.1"/>
    <property type="molecule type" value="Genomic_DNA"/>
</dbReference>
<proteinExistence type="inferred from homology"/>
<dbReference type="InterPro" id="IPR001279">
    <property type="entry name" value="Metallo-B-lactamas"/>
</dbReference>
<dbReference type="InterPro" id="IPR051013">
    <property type="entry name" value="MBL_superfamily_lactonases"/>
</dbReference>
<dbReference type="PANTHER" id="PTHR42978:SF2">
    <property type="entry name" value="102 KBASES UNSTABLE REGION: FROM 1 TO 119443"/>
    <property type="match status" value="1"/>
</dbReference>
<dbReference type="CDD" id="cd07729">
    <property type="entry name" value="AHL_lactonase_MBL-fold"/>
    <property type="match status" value="1"/>
</dbReference>
<dbReference type="SMART" id="SM00849">
    <property type="entry name" value="Lactamase_B"/>
    <property type="match status" value="1"/>
</dbReference>
<evidence type="ECO:0000256" key="4">
    <source>
        <dbReference type="ARBA" id="ARBA00022801"/>
    </source>
</evidence>
<gene>
    <name evidence="7" type="ORF">SPSC_02677</name>
</gene>
<protein>
    <recommendedName>
        <fullName evidence="6">Metallo-beta-lactamase domain-containing protein</fullName>
    </recommendedName>
</protein>
<dbReference type="PANTHER" id="PTHR42978">
    <property type="entry name" value="QUORUM-QUENCHING LACTONASE YTNP-RELATED-RELATED"/>
    <property type="match status" value="1"/>
</dbReference>
<accession>A0A127ZD53</accession>
<evidence type="ECO:0000313" key="7">
    <source>
        <dbReference type="EMBL" id="CDU24048.1"/>
    </source>
</evidence>
<reference evidence="7" key="1">
    <citation type="submission" date="2014-06" db="EMBL/GenBank/DDBJ databases">
        <authorList>
            <person name="Ju J."/>
            <person name="Zhang J."/>
        </authorList>
    </citation>
    <scope>NUCLEOTIDE SEQUENCE</scope>
    <source>
        <strain evidence="7">SscI8</strain>
    </source>
</reference>
<dbReference type="GO" id="GO:0016787">
    <property type="term" value="F:hydrolase activity"/>
    <property type="evidence" value="ECO:0007669"/>
    <property type="project" value="UniProtKB-KW"/>
</dbReference>
<evidence type="ECO:0000256" key="5">
    <source>
        <dbReference type="ARBA" id="ARBA00022833"/>
    </source>
</evidence>
<keyword evidence="3" id="KW-0479">Metal-binding</keyword>
<evidence type="ECO:0000256" key="2">
    <source>
        <dbReference type="ARBA" id="ARBA00007749"/>
    </source>
</evidence>
<comment type="cofactor">
    <cofactor evidence="1">
        <name>Zn(2+)</name>
        <dbReference type="ChEBI" id="CHEBI:29105"/>
    </cofactor>
</comment>
<evidence type="ECO:0000256" key="3">
    <source>
        <dbReference type="ARBA" id="ARBA00022723"/>
    </source>
</evidence>
<organism evidence="7">
    <name type="scientific">Sporisorium scitamineum</name>
    <dbReference type="NCBI Taxonomy" id="49012"/>
    <lineage>
        <taxon>Eukaryota</taxon>
        <taxon>Fungi</taxon>
        <taxon>Dikarya</taxon>
        <taxon>Basidiomycota</taxon>
        <taxon>Ustilaginomycotina</taxon>
        <taxon>Ustilaginomycetes</taxon>
        <taxon>Ustilaginales</taxon>
        <taxon>Ustilaginaceae</taxon>
        <taxon>Sporisorium</taxon>
    </lineage>
</organism>
<name>A0A127ZD53_9BASI</name>
<dbReference type="SUPFAM" id="SSF56281">
    <property type="entry name" value="Metallo-hydrolase/oxidoreductase"/>
    <property type="match status" value="1"/>
</dbReference>
<keyword evidence="4" id="KW-0378">Hydrolase</keyword>
<dbReference type="InterPro" id="IPR036866">
    <property type="entry name" value="RibonucZ/Hydroxyglut_hydro"/>
</dbReference>
<evidence type="ECO:0000256" key="1">
    <source>
        <dbReference type="ARBA" id="ARBA00001947"/>
    </source>
</evidence>
<comment type="similarity">
    <text evidence="2">Belongs to the metallo-beta-lactamase superfamily.</text>
</comment>
<keyword evidence="5" id="KW-0862">Zinc</keyword>
<dbReference type="OrthoDB" id="10250730at2759"/>
<sequence>MSAQFGQHQLRDGVVLPHVLNKAPQGTKAHVLNLGYLQADAGWFKRGANQSLMSDPKGPQVHERRDLIMYVVLIEHPTEGLILWETGSGRDYDNVWGAPLNDIFGKNQSRYSEEHELEAAIAKTGHSIKDVKQVIIGHLHLDHAGGLGHFRKTDVPIWVHERELKSAFFSCATGADRGVYLPHYLSIDELNWKCFDDPTIDFAQGITLHHLPGHTDGLIGMQLNLENDGTFFFVSGHAHIMDNYKPGIPQGWLARDHPAWFNSNQRLQRLEKTTGGQVVPGHDVETVEPLLGRVLT</sequence>
<evidence type="ECO:0000259" key="6">
    <source>
        <dbReference type="SMART" id="SM00849"/>
    </source>
</evidence>
<dbReference type="GO" id="GO:0046872">
    <property type="term" value="F:metal ion binding"/>
    <property type="evidence" value="ECO:0007669"/>
    <property type="project" value="UniProtKB-KW"/>
</dbReference>